<dbReference type="OrthoDB" id="785995at2"/>
<protein>
    <submittedName>
        <fullName evidence="1">Dual-action HEIGH metallo-peptidase</fullName>
    </submittedName>
</protein>
<dbReference type="SUPFAM" id="SSF55486">
    <property type="entry name" value="Metalloproteases ('zincins'), catalytic domain"/>
    <property type="match status" value="1"/>
</dbReference>
<dbReference type="Proteomes" id="UP000316778">
    <property type="component" value="Unassembled WGS sequence"/>
</dbReference>
<dbReference type="PROSITE" id="PS51257">
    <property type="entry name" value="PROKAR_LIPOPROTEIN"/>
    <property type="match status" value="1"/>
</dbReference>
<evidence type="ECO:0000313" key="2">
    <source>
        <dbReference type="Proteomes" id="UP000316778"/>
    </source>
</evidence>
<dbReference type="GO" id="GO:0008237">
    <property type="term" value="F:metallopeptidase activity"/>
    <property type="evidence" value="ECO:0007669"/>
    <property type="project" value="InterPro"/>
</dbReference>
<dbReference type="InterPro" id="IPR024079">
    <property type="entry name" value="MetalloPept_cat_dom_sf"/>
</dbReference>
<comment type="caution">
    <text evidence="1">The sequence shown here is derived from an EMBL/GenBank/DDBJ whole genome shotgun (WGS) entry which is preliminary data.</text>
</comment>
<dbReference type="AlphaFoldDB" id="A0A562T5W3"/>
<sequence length="273" mass="28936">MIRQVTLSLAGCLLAGALFISCQKESNETAQQPEAVSQDVLQAISNKGFSTAGVRKIEGGYLVEGDILLDEEDLASTPTSPNLRIAEVEQYRTNNLVTALPRVITVRVSGLSQAFIDGTDLAISRYNALGLRITFQRVTSGTANITIQGFYQGPSGGFITLGSAGFPTSSGNPYNTIRMNTHPQAYGSNPNVNYVGSVIQHEIGHCIGFRHTDYMNRAYSCGSGGNEGSAGVGAVHIPGTPTGSDAASWMLACSNGGNRTFNANDRVALNYLY</sequence>
<accession>A0A562T5W3</accession>
<dbReference type="EMBL" id="VLLG01000003">
    <property type="protein sequence ID" value="TWI88915.1"/>
    <property type="molecule type" value="Genomic_DNA"/>
</dbReference>
<dbReference type="Pfam" id="PF12388">
    <property type="entry name" value="Peptidase_M57"/>
    <property type="match status" value="1"/>
</dbReference>
<keyword evidence="2" id="KW-1185">Reference proteome</keyword>
<organism evidence="1 2">
    <name type="scientific">Chitinophaga japonensis</name>
    <name type="common">Flexibacter japonensis</name>
    <dbReference type="NCBI Taxonomy" id="104662"/>
    <lineage>
        <taxon>Bacteria</taxon>
        <taxon>Pseudomonadati</taxon>
        <taxon>Bacteroidota</taxon>
        <taxon>Chitinophagia</taxon>
        <taxon>Chitinophagales</taxon>
        <taxon>Chitinophagaceae</taxon>
        <taxon>Chitinophaga</taxon>
    </lineage>
</organism>
<dbReference type="Gene3D" id="3.40.390.10">
    <property type="entry name" value="Collagenase (Catalytic Domain)"/>
    <property type="match status" value="1"/>
</dbReference>
<dbReference type="InterPro" id="IPR024653">
    <property type="entry name" value="Peptidase_M10/M27/M57"/>
</dbReference>
<reference evidence="1 2" key="1">
    <citation type="journal article" date="2013" name="Stand. Genomic Sci.">
        <title>Genomic Encyclopedia of Type Strains, Phase I: The one thousand microbial genomes (KMG-I) project.</title>
        <authorList>
            <person name="Kyrpides N.C."/>
            <person name="Woyke T."/>
            <person name="Eisen J.A."/>
            <person name="Garrity G."/>
            <person name="Lilburn T.G."/>
            <person name="Beck B.J."/>
            <person name="Whitman W.B."/>
            <person name="Hugenholtz P."/>
            <person name="Klenk H.P."/>
        </authorList>
    </citation>
    <scope>NUCLEOTIDE SEQUENCE [LARGE SCALE GENOMIC DNA]</scope>
    <source>
        <strain evidence="1 2">DSM 13484</strain>
    </source>
</reference>
<dbReference type="RefSeq" id="WP_145714848.1">
    <property type="nucleotide sequence ID" value="NZ_BAAAFY010000001.1"/>
</dbReference>
<evidence type="ECO:0000313" key="1">
    <source>
        <dbReference type="EMBL" id="TWI88915.1"/>
    </source>
</evidence>
<name>A0A562T5W3_CHIJA</name>
<proteinExistence type="predicted"/>
<gene>
    <name evidence="1" type="ORF">LX66_3005</name>
</gene>